<dbReference type="GO" id="GO:0032259">
    <property type="term" value="P:methylation"/>
    <property type="evidence" value="ECO:0007669"/>
    <property type="project" value="InterPro"/>
</dbReference>
<dbReference type="AlphaFoldDB" id="A0AAD3CR94"/>
<evidence type="ECO:0008006" key="3">
    <source>
        <dbReference type="Google" id="ProtNLM"/>
    </source>
</evidence>
<sequence>MTDCHHFFESLESKCKQVISLLEENDVGKAVNIIKEGSLSFEFPSQTEIYGYEHLNLQPILDAIYIIIAKFEEDLEDRAYNWDLIQTEKETQISNEQKEMMQDILHSLFVVHNLKSNFCSTFSRNFDFDNEDIADIYLDEAIAAKKAGYTRNATKAHYKRMMEDQTLLHVDAVRLLGWNHDRYSLENIVSGTVSTETCVDSESLVEEVCDKGLFETTPSKIPGNPLIANSASDAACNLGQNVKEILSNSGYTLSSTSRILHETIRLSNSNCASSGRFLFDSKRIYSANSFFNHRHSAWQQYFHLQQIIGNNALFLLALVFLFGVSIEYNDLADAIGTESIKTFFDAKILRRHPFRDSLIIGEVQIYPLDVSSFQFDVIENNIENNDKYEVGLYMTDWPMESLRLNRDAIMPIGYDSLELVALTSGLDLFSNSGCESKKILDLCCGCGVQGIHAVLSSFYKRKTGISETRLELLSMDINRRACHFATANSCFNFSFDKDMEEKRLETNIIIHSVQGDLYTPLKGSQNDAAACIGKFHYIFTNPPFVAVPFTKCIGTMSPAFYSAGGGMDGMKILHKILEKYFEFLEQDNYQNSSLYMVTELPNVEECPNLLLSMLPANITSHVRVAYIKDDVELVEEYVEEREIEAGLHIESRDWKPSLEIRNRALVLVSISQNEGESLKELHCYQSSAEEKNESFDYADADEEDAFLTRDGILFSRNKLL</sequence>
<dbReference type="CDD" id="cd02440">
    <property type="entry name" value="AdoMet_MTases"/>
    <property type="match status" value="1"/>
</dbReference>
<keyword evidence="2" id="KW-1185">Reference proteome</keyword>
<dbReference type="GO" id="GO:0003676">
    <property type="term" value="F:nucleic acid binding"/>
    <property type="evidence" value="ECO:0007669"/>
    <property type="project" value="InterPro"/>
</dbReference>
<name>A0AAD3CR94_9STRA</name>
<protein>
    <recommendedName>
        <fullName evidence="3">Methyltransferase small domain-containing protein</fullName>
    </recommendedName>
</protein>
<comment type="caution">
    <text evidence="1">The sequence shown here is derived from an EMBL/GenBank/DDBJ whole genome shotgun (WGS) entry which is preliminary data.</text>
</comment>
<dbReference type="PROSITE" id="PS00092">
    <property type="entry name" value="N6_MTASE"/>
    <property type="match status" value="1"/>
</dbReference>
<dbReference type="Gene3D" id="3.40.50.150">
    <property type="entry name" value="Vaccinia Virus protein VP39"/>
    <property type="match status" value="1"/>
</dbReference>
<dbReference type="InterPro" id="IPR029063">
    <property type="entry name" value="SAM-dependent_MTases_sf"/>
</dbReference>
<dbReference type="SUPFAM" id="SSF53335">
    <property type="entry name" value="S-adenosyl-L-methionine-dependent methyltransferases"/>
    <property type="match status" value="1"/>
</dbReference>
<gene>
    <name evidence="1" type="ORF">CTEN210_05780</name>
</gene>
<accession>A0AAD3CR94</accession>
<organism evidence="1 2">
    <name type="scientific">Chaetoceros tenuissimus</name>
    <dbReference type="NCBI Taxonomy" id="426638"/>
    <lineage>
        <taxon>Eukaryota</taxon>
        <taxon>Sar</taxon>
        <taxon>Stramenopiles</taxon>
        <taxon>Ochrophyta</taxon>
        <taxon>Bacillariophyta</taxon>
        <taxon>Coscinodiscophyceae</taxon>
        <taxon>Chaetocerotophycidae</taxon>
        <taxon>Chaetocerotales</taxon>
        <taxon>Chaetocerotaceae</taxon>
        <taxon>Chaetoceros</taxon>
    </lineage>
</organism>
<evidence type="ECO:0000313" key="1">
    <source>
        <dbReference type="EMBL" id="GFH49304.1"/>
    </source>
</evidence>
<evidence type="ECO:0000313" key="2">
    <source>
        <dbReference type="Proteomes" id="UP001054902"/>
    </source>
</evidence>
<reference evidence="1 2" key="1">
    <citation type="journal article" date="2021" name="Sci. Rep.">
        <title>The genome of the diatom Chaetoceros tenuissimus carries an ancient integrated fragment of an extant virus.</title>
        <authorList>
            <person name="Hongo Y."/>
            <person name="Kimura K."/>
            <person name="Takaki Y."/>
            <person name="Yoshida Y."/>
            <person name="Baba S."/>
            <person name="Kobayashi G."/>
            <person name="Nagasaki K."/>
            <person name="Hano T."/>
            <person name="Tomaru Y."/>
        </authorList>
    </citation>
    <scope>NUCLEOTIDE SEQUENCE [LARGE SCALE GENOMIC DNA]</scope>
    <source>
        <strain evidence="1 2">NIES-3715</strain>
    </source>
</reference>
<dbReference type="EMBL" id="BLLK01000038">
    <property type="protein sequence ID" value="GFH49304.1"/>
    <property type="molecule type" value="Genomic_DNA"/>
</dbReference>
<dbReference type="InterPro" id="IPR002052">
    <property type="entry name" value="DNA_methylase_N6_adenine_CS"/>
</dbReference>
<proteinExistence type="predicted"/>
<dbReference type="GO" id="GO:0008168">
    <property type="term" value="F:methyltransferase activity"/>
    <property type="evidence" value="ECO:0007669"/>
    <property type="project" value="InterPro"/>
</dbReference>
<dbReference type="Proteomes" id="UP001054902">
    <property type="component" value="Unassembled WGS sequence"/>
</dbReference>